<feature type="compositionally biased region" description="Basic and acidic residues" evidence="2">
    <location>
        <begin position="1"/>
        <end position="10"/>
    </location>
</feature>
<dbReference type="Proteomes" id="UP000677228">
    <property type="component" value="Unassembled WGS sequence"/>
</dbReference>
<dbReference type="PANTHER" id="PTHR14739">
    <property type="entry name" value="MICROTUBULE-ASSOCIATED PROTEIN 9"/>
    <property type="match status" value="1"/>
</dbReference>
<dbReference type="GO" id="GO:0090307">
    <property type="term" value="P:mitotic spindle assembly"/>
    <property type="evidence" value="ECO:0007669"/>
    <property type="project" value="TreeGrafter"/>
</dbReference>
<evidence type="ECO:0000313" key="4">
    <source>
        <dbReference type="EMBL" id="CAF4142035.1"/>
    </source>
</evidence>
<evidence type="ECO:0000256" key="1">
    <source>
        <dbReference type="SAM" id="Coils"/>
    </source>
</evidence>
<feature type="compositionally biased region" description="Polar residues" evidence="2">
    <location>
        <begin position="84"/>
        <end position="94"/>
    </location>
</feature>
<dbReference type="EMBL" id="CAJNOK010021324">
    <property type="protein sequence ID" value="CAF1330658.1"/>
    <property type="molecule type" value="Genomic_DNA"/>
</dbReference>
<reference evidence="4" key="1">
    <citation type="submission" date="2021-02" db="EMBL/GenBank/DDBJ databases">
        <authorList>
            <person name="Nowell W R."/>
        </authorList>
    </citation>
    <scope>NUCLEOTIDE SEQUENCE</scope>
</reference>
<evidence type="ECO:0008006" key="6">
    <source>
        <dbReference type="Google" id="ProtNLM"/>
    </source>
</evidence>
<feature type="region of interest" description="Disordered" evidence="2">
    <location>
        <begin position="352"/>
        <end position="447"/>
    </location>
</feature>
<evidence type="ECO:0000313" key="5">
    <source>
        <dbReference type="Proteomes" id="UP000682733"/>
    </source>
</evidence>
<feature type="compositionally biased region" description="Polar residues" evidence="2">
    <location>
        <begin position="17"/>
        <end position="49"/>
    </location>
</feature>
<dbReference type="GO" id="GO:0000281">
    <property type="term" value="P:mitotic cytokinesis"/>
    <property type="evidence" value="ECO:0007669"/>
    <property type="project" value="InterPro"/>
</dbReference>
<sequence>MPVIKEVRSSDEEDSFPFSQTQRFTKSGNAAANTSALNHSSQMKMQQRNKINEPHLKLNLNAINSGEEDTTYDSDEYTKRSTQRSESALSNTPTPKARSFRKSSINIEKNESPSTPTRKQDTDKKSPIHSPSYGFDADKNISGSRMKSPRNSKVTIQETINENKQDSRSPEADIIESHRRPSIKTRQQNEVDKYSSRKSSIIEKNDRDNNDIVADESFQSKRVVDGSKAQKRMSNDTITDITKRDYEHSPKVTDWYREGNSRLSSSPRSTKTTKMQHDQIERTSLCDDEENVITKSQQQEQQLHHPVHSRPSSAHQTRQSQINQSAIDNVILANMPPSTDGLKLNDSLAKATAPVHLPPKPDRVEKRSNTKDHHNRTIKKSSRYDNIQARVDSGRQSRGSVDLSRSVEKALERSMTDALKTRRRNSAGANLRSTTAGEMTTPSRKYSNVQPRINTNLSISFDNLDTSMKRADSSQSIVESVYLEWLKEKTETKRREKQERAEWERENLKKIDKDLIEKKILQDAQNLEQWRRKKTEEDYQNRLKQLRLQREEAEKRKNERDDKIKEAKINFDAWEKKKNETWSQTIIENKQQKTDLENRQEEKQKKILVAERAYIMWKKKKDKHLTQKTKTQNELKEEELKRLRENEEKKFVNAQEEYEKWIRKKEQYDSIKDKQQTPVITTPFLPGGTPNNTGRIRHNVWLIKTNQSWMK</sequence>
<dbReference type="GO" id="GO:1902412">
    <property type="term" value="P:regulation of mitotic cytokinesis"/>
    <property type="evidence" value="ECO:0007669"/>
    <property type="project" value="TreeGrafter"/>
</dbReference>
<dbReference type="GO" id="GO:0008017">
    <property type="term" value="F:microtubule binding"/>
    <property type="evidence" value="ECO:0007669"/>
    <property type="project" value="TreeGrafter"/>
</dbReference>
<feature type="compositionally biased region" description="Polar residues" evidence="2">
    <location>
        <begin position="141"/>
        <end position="160"/>
    </location>
</feature>
<dbReference type="PANTHER" id="PTHR14739:SF9">
    <property type="entry name" value="MICROTUBULE-ASSOCIATED PROTEIN 9"/>
    <property type="match status" value="1"/>
</dbReference>
<feature type="compositionally biased region" description="Polar residues" evidence="2">
    <location>
        <begin position="102"/>
        <end position="117"/>
    </location>
</feature>
<evidence type="ECO:0000313" key="3">
    <source>
        <dbReference type="EMBL" id="CAF1330658.1"/>
    </source>
</evidence>
<protein>
    <recommendedName>
        <fullName evidence="6">Microtubule-associated protein 9</fullName>
    </recommendedName>
</protein>
<feature type="compositionally biased region" description="Basic and acidic residues" evidence="2">
    <location>
        <begin position="187"/>
        <end position="210"/>
    </location>
</feature>
<comment type="caution">
    <text evidence="4">The sequence shown here is derived from an EMBL/GenBank/DDBJ whole genome shotgun (WGS) entry which is preliminary data.</text>
</comment>
<feature type="region of interest" description="Disordered" evidence="2">
    <location>
        <begin position="292"/>
        <end position="322"/>
    </location>
</feature>
<feature type="compositionally biased region" description="Basic and acidic residues" evidence="2">
    <location>
        <begin position="161"/>
        <end position="179"/>
    </location>
</feature>
<keyword evidence="1" id="KW-0175">Coiled coil</keyword>
<organism evidence="4 5">
    <name type="scientific">Didymodactylos carnosus</name>
    <dbReference type="NCBI Taxonomy" id="1234261"/>
    <lineage>
        <taxon>Eukaryota</taxon>
        <taxon>Metazoa</taxon>
        <taxon>Spiralia</taxon>
        <taxon>Gnathifera</taxon>
        <taxon>Rotifera</taxon>
        <taxon>Eurotatoria</taxon>
        <taxon>Bdelloidea</taxon>
        <taxon>Philodinida</taxon>
        <taxon>Philodinidae</taxon>
        <taxon>Didymodactylos</taxon>
    </lineage>
</organism>
<dbReference type="Proteomes" id="UP000682733">
    <property type="component" value="Unassembled WGS sequence"/>
</dbReference>
<feature type="region of interest" description="Disordered" evidence="2">
    <location>
        <begin position="1"/>
        <end position="245"/>
    </location>
</feature>
<feature type="compositionally biased region" description="Basic and acidic residues" evidence="2">
    <location>
        <begin position="359"/>
        <end position="372"/>
    </location>
</feature>
<dbReference type="EMBL" id="CAJOBA010042940">
    <property type="protein sequence ID" value="CAF4142035.1"/>
    <property type="molecule type" value="Genomic_DNA"/>
</dbReference>
<feature type="coiled-coil region" evidence="1">
    <location>
        <begin position="536"/>
        <end position="664"/>
    </location>
</feature>
<feature type="compositionally biased region" description="Basic and acidic residues" evidence="2">
    <location>
        <begin position="405"/>
        <end position="415"/>
    </location>
</feature>
<feature type="compositionally biased region" description="Acidic residues" evidence="2">
    <location>
        <begin position="66"/>
        <end position="75"/>
    </location>
</feature>
<dbReference type="InterPro" id="IPR026106">
    <property type="entry name" value="MAP9"/>
</dbReference>
<name>A0A8S2R3J1_9BILA</name>
<feature type="region of interest" description="Disordered" evidence="2">
    <location>
        <begin position="257"/>
        <end position="278"/>
    </location>
</feature>
<feature type="compositionally biased region" description="Polar residues" evidence="2">
    <location>
        <begin position="261"/>
        <end position="273"/>
    </location>
</feature>
<gene>
    <name evidence="3" type="ORF">OVA965_LOCUS29871</name>
    <name evidence="4" type="ORF">TMI583_LOCUS30659</name>
</gene>
<dbReference type="GO" id="GO:0000235">
    <property type="term" value="C:astral microtubule"/>
    <property type="evidence" value="ECO:0007669"/>
    <property type="project" value="TreeGrafter"/>
</dbReference>
<accession>A0A8S2R3J1</accession>
<feature type="compositionally biased region" description="Polar residues" evidence="2">
    <location>
        <begin position="310"/>
        <end position="322"/>
    </location>
</feature>
<proteinExistence type="predicted"/>
<feature type="compositionally biased region" description="Polar residues" evidence="2">
    <location>
        <begin position="427"/>
        <end position="447"/>
    </location>
</feature>
<dbReference type="AlphaFoldDB" id="A0A8S2R3J1"/>
<evidence type="ECO:0000256" key="2">
    <source>
        <dbReference type="SAM" id="MobiDB-lite"/>
    </source>
</evidence>